<reference evidence="13" key="1">
    <citation type="submission" date="2020-05" db="EMBL/GenBank/DDBJ databases">
        <authorList>
            <person name="Chiriac C."/>
            <person name="Salcher M."/>
            <person name="Ghai R."/>
            <person name="Kavagutti S V."/>
        </authorList>
    </citation>
    <scope>NUCLEOTIDE SEQUENCE</scope>
</reference>
<protein>
    <submittedName>
        <fullName evidence="13">Unannotated protein</fullName>
    </submittedName>
</protein>
<dbReference type="GO" id="GO:0005886">
    <property type="term" value="C:plasma membrane"/>
    <property type="evidence" value="ECO:0007669"/>
    <property type="project" value="TreeGrafter"/>
</dbReference>
<accession>A0A6J6B8I7</accession>
<evidence type="ECO:0000256" key="10">
    <source>
        <dbReference type="ARBA" id="ARBA00023209"/>
    </source>
</evidence>
<dbReference type="GO" id="GO:0046872">
    <property type="term" value="F:metal ion binding"/>
    <property type="evidence" value="ECO:0007669"/>
    <property type="project" value="UniProtKB-KW"/>
</dbReference>
<comment type="cofactor">
    <cofactor evidence="1">
        <name>Mg(2+)</name>
        <dbReference type="ChEBI" id="CHEBI:18420"/>
    </cofactor>
</comment>
<dbReference type="InterPro" id="IPR016064">
    <property type="entry name" value="NAD/diacylglycerol_kinase_sf"/>
</dbReference>
<dbReference type="NCBIfam" id="TIGR00147">
    <property type="entry name" value="YegS/Rv2252/BmrU family lipid kinase"/>
    <property type="match status" value="1"/>
</dbReference>
<dbReference type="GO" id="GO:0008654">
    <property type="term" value="P:phospholipid biosynthetic process"/>
    <property type="evidence" value="ECO:0007669"/>
    <property type="project" value="UniProtKB-KW"/>
</dbReference>
<keyword evidence="2" id="KW-0444">Lipid biosynthesis</keyword>
<evidence type="ECO:0000256" key="3">
    <source>
        <dbReference type="ARBA" id="ARBA00022679"/>
    </source>
</evidence>
<evidence type="ECO:0000259" key="12">
    <source>
        <dbReference type="PROSITE" id="PS50146"/>
    </source>
</evidence>
<feature type="domain" description="DAGKc" evidence="12">
    <location>
        <begin position="1"/>
        <end position="133"/>
    </location>
</feature>
<dbReference type="PANTHER" id="PTHR12358:SF106">
    <property type="entry name" value="LIPID KINASE YEGS"/>
    <property type="match status" value="1"/>
</dbReference>
<name>A0A6J6B8I7_9ZZZZ</name>
<evidence type="ECO:0000256" key="2">
    <source>
        <dbReference type="ARBA" id="ARBA00022516"/>
    </source>
</evidence>
<dbReference type="InterPro" id="IPR005218">
    <property type="entry name" value="Diacylglycerol/lipid_kinase"/>
</dbReference>
<keyword evidence="7" id="KW-0067">ATP-binding</keyword>
<proteinExistence type="predicted"/>
<evidence type="ECO:0000256" key="5">
    <source>
        <dbReference type="ARBA" id="ARBA00022741"/>
    </source>
</evidence>
<keyword evidence="4" id="KW-0479">Metal-binding</keyword>
<keyword evidence="10" id="KW-0594">Phospholipid biosynthesis</keyword>
<dbReference type="InterPro" id="IPR050187">
    <property type="entry name" value="Lipid_Phosphate_FormReg"/>
</dbReference>
<dbReference type="PROSITE" id="PS50146">
    <property type="entry name" value="DAGK"/>
    <property type="match status" value="1"/>
</dbReference>
<dbReference type="SMART" id="SM00046">
    <property type="entry name" value="DAGKc"/>
    <property type="match status" value="1"/>
</dbReference>
<dbReference type="Pfam" id="PF19279">
    <property type="entry name" value="YegS_C"/>
    <property type="match status" value="1"/>
</dbReference>
<evidence type="ECO:0000256" key="6">
    <source>
        <dbReference type="ARBA" id="ARBA00022777"/>
    </source>
</evidence>
<dbReference type="InterPro" id="IPR001206">
    <property type="entry name" value="Diacylglycerol_kinase_cat_dom"/>
</dbReference>
<dbReference type="InterPro" id="IPR017438">
    <property type="entry name" value="ATP-NAD_kinase_N"/>
</dbReference>
<keyword evidence="11" id="KW-1208">Phospholipid metabolism</keyword>
<dbReference type="GO" id="GO:0005524">
    <property type="term" value="F:ATP binding"/>
    <property type="evidence" value="ECO:0007669"/>
    <property type="project" value="UniProtKB-KW"/>
</dbReference>
<evidence type="ECO:0000256" key="8">
    <source>
        <dbReference type="ARBA" id="ARBA00022842"/>
    </source>
</evidence>
<organism evidence="13">
    <name type="scientific">freshwater metagenome</name>
    <dbReference type="NCBI Taxonomy" id="449393"/>
    <lineage>
        <taxon>unclassified sequences</taxon>
        <taxon>metagenomes</taxon>
        <taxon>ecological metagenomes</taxon>
    </lineage>
</organism>
<evidence type="ECO:0000256" key="7">
    <source>
        <dbReference type="ARBA" id="ARBA00022840"/>
    </source>
</evidence>
<dbReference type="Gene3D" id="2.60.200.40">
    <property type="match status" value="1"/>
</dbReference>
<keyword evidence="8" id="KW-0460">Magnesium</keyword>
<dbReference type="Gene3D" id="3.40.50.10330">
    <property type="entry name" value="Probable inorganic polyphosphate/atp-NAD kinase, domain 1"/>
    <property type="match status" value="1"/>
</dbReference>
<keyword evidence="3" id="KW-0808">Transferase</keyword>
<dbReference type="PANTHER" id="PTHR12358">
    <property type="entry name" value="SPHINGOSINE KINASE"/>
    <property type="match status" value="1"/>
</dbReference>
<dbReference type="AlphaFoldDB" id="A0A6J6B8I7"/>
<evidence type="ECO:0000256" key="11">
    <source>
        <dbReference type="ARBA" id="ARBA00023264"/>
    </source>
</evidence>
<keyword evidence="5" id="KW-0547">Nucleotide-binding</keyword>
<evidence type="ECO:0000313" key="13">
    <source>
        <dbReference type="EMBL" id="CAB4535321.1"/>
    </source>
</evidence>
<dbReference type="InterPro" id="IPR045540">
    <property type="entry name" value="YegS/DAGK_C"/>
</dbReference>
<evidence type="ECO:0000256" key="1">
    <source>
        <dbReference type="ARBA" id="ARBA00001946"/>
    </source>
</evidence>
<dbReference type="SUPFAM" id="SSF111331">
    <property type="entry name" value="NAD kinase/diacylglycerol kinase-like"/>
    <property type="match status" value="1"/>
</dbReference>
<dbReference type="EMBL" id="CAEZSJ010000032">
    <property type="protein sequence ID" value="CAB4535321.1"/>
    <property type="molecule type" value="Genomic_DNA"/>
</dbReference>
<gene>
    <name evidence="13" type="ORF">UFOPK1425_00279</name>
</gene>
<evidence type="ECO:0000256" key="9">
    <source>
        <dbReference type="ARBA" id="ARBA00023098"/>
    </source>
</evidence>
<dbReference type="GO" id="GO:0004143">
    <property type="term" value="F:ATP-dependent diacylglycerol kinase activity"/>
    <property type="evidence" value="ECO:0007669"/>
    <property type="project" value="TreeGrafter"/>
</dbReference>
<keyword evidence="9" id="KW-0443">Lipid metabolism</keyword>
<evidence type="ECO:0000256" key="4">
    <source>
        <dbReference type="ARBA" id="ARBA00022723"/>
    </source>
</evidence>
<sequence>MTKGRVLLFINPKAGRGRAVSIANELISYARKISIGCVVVEPASSAEIISDLAAALSSGEFEAVIGIGGDGLVHHAIQVLAGTSLPLYVVPAGTGNDFARSNESLTISPKAIFDAIRSKDPISVDTGAISFAGGVRKFGQILSTGFDAQVNERANQNNFVSGKMKYNLAMLAEIKKFRKIHYELEVDGKARVVEAMLIAVANGQTYGGGMRLCPMADRQDGLLDIMILHPVSKPELMKVFPKVYSGRHITHPAVEFQRARKIKISADTVAYADGERIGKLPVSIEVLPRSLRTWSGN</sequence>
<dbReference type="Pfam" id="PF00781">
    <property type="entry name" value="DAGK_cat"/>
    <property type="match status" value="1"/>
</dbReference>
<keyword evidence="6" id="KW-0418">Kinase</keyword>